<proteinExistence type="predicted"/>
<geneLocation type="plasmid" evidence="2 3">
    <name>pDAETH-2</name>
</geneLocation>
<dbReference type="SUPFAM" id="SSF54593">
    <property type="entry name" value="Glyoxalase/Bleomycin resistance protein/Dihydroxybiphenyl dioxygenase"/>
    <property type="match status" value="1"/>
</dbReference>
<keyword evidence="2" id="KW-0614">Plasmid</keyword>
<evidence type="ECO:0000313" key="3">
    <source>
        <dbReference type="Proteomes" id="UP001064971"/>
    </source>
</evidence>
<organism evidence="2 3">
    <name type="scientific">Deinococcus aetherius</name>
    <dbReference type="NCBI Taxonomy" id="200252"/>
    <lineage>
        <taxon>Bacteria</taxon>
        <taxon>Thermotogati</taxon>
        <taxon>Deinococcota</taxon>
        <taxon>Deinococci</taxon>
        <taxon>Deinococcales</taxon>
        <taxon>Deinococcaceae</taxon>
        <taxon>Deinococcus</taxon>
    </lineage>
</organism>
<protein>
    <submittedName>
        <fullName evidence="2">VOC family protein</fullName>
    </submittedName>
</protein>
<dbReference type="InterPro" id="IPR029068">
    <property type="entry name" value="Glyas_Bleomycin-R_OHBP_Dase"/>
</dbReference>
<name>A0ABM8AJZ1_9DEIO</name>
<sequence length="133" mass="14726">MAQIQVYLGFTDNCKEAMTFYQRCPGGTLEVQTVGESPVAADLPPEAQERVLHSVLTLGDLTLMSSDLGTDVRPNGAVSLMLGCTSREETETYFQRLSEGGQVTHPLSPSFWGSTFGHLTDRYGFQWMLNYTH</sequence>
<feature type="domain" description="PhnB-like" evidence="1">
    <location>
        <begin position="4"/>
        <end position="128"/>
    </location>
</feature>
<evidence type="ECO:0000313" key="2">
    <source>
        <dbReference type="EMBL" id="BDP44135.1"/>
    </source>
</evidence>
<gene>
    <name evidence="2" type="ORF">DAETH_41040</name>
</gene>
<dbReference type="RefSeq" id="WP_264778491.1">
    <property type="nucleotide sequence ID" value="NZ_AP026562.1"/>
</dbReference>
<dbReference type="PANTHER" id="PTHR33990:SF1">
    <property type="entry name" value="PROTEIN YJDN"/>
    <property type="match status" value="1"/>
</dbReference>
<reference evidence="2" key="1">
    <citation type="submission" date="2022-07" db="EMBL/GenBank/DDBJ databases">
        <title>Complete Genome Sequence of the Radioresistant Bacterium Deinococcus aetherius ST0316, Isolated from the Air Dust collected in Lower Stratosphere above Japan.</title>
        <authorList>
            <person name="Satoh K."/>
            <person name="Hagiwara K."/>
            <person name="Katsumata K."/>
            <person name="Kubo A."/>
            <person name="Yokobori S."/>
            <person name="Yamagishi A."/>
            <person name="Oono Y."/>
            <person name="Narumi I."/>
        </authorList>
    </citation>
    <scope>NUCLEOTIDE SEQUENCE</scope>
    <source>
        <strain evidence="2">ST0316</strain>
        <plasmid evidence="2">pDAETH-2</plasmid>
    </source>
</reference>
<evidence type="ECO:0000259" key="1">
    <source>
        <dbReference type="Pfam" id="PF06983"/>
    </source>
</evidence>
<dbReference type="EMBL" id="AP026562">
    <property type="protein sequence ID" value="BDP44135.1"/>
    <property type="molecule type" value="Genomic_DNA"/>
</dbReference>
<dbReference type="Gene3D" id="3.10.180.10">
    <property type="entry name" value="2,3-Dihydroxybiphenyl 1,2-Dioxygenase, domain 1"/>
    <property type="match status" value="1"/>
</dbReference>
<dbReference type="Pfam" id="PF06983">
    <property type="entry name" value="3-dmu-9_3-mt"/>
    <property type="match status" value="1"/>
</dbReference>
<dbReference type="PANTHER" id="PTHR33990">
    <property type="entry name" value="PROTEIN YJDN-RELATED"/>
    <property type="match status" value="1"/>
</dbReference>
<dbReference type="InterPro" id="IPR028973">
    <property type="entry name" value="PhnB-like"/>
</dbReference>
<dbReference type="Proteomes" id="UP001064971">
    <property type="component" value="Plasmid pDAETH-2"/>
</dbReference>
<keyword evidence="3" id="KW-1185">Reference proteome</keyword>
<dbReference type="CDD" id="cd06588">
    <property type="entry name" value="PhnB_like"/>
    <property type="match status" value="1"/>
</dbReference>
<accession>A0ABM8AJZ1</accession>